<evidence type="ECO:0000313" key="2">
    <source>
        <dbReference type="EMBL" id="MBB1159860.1"/>
    </source>
</evidence>
<organism evidence="2 3">
    <name type="scientific">Amycolatopsis dendrobii</name>
    <dbReference type="NCBI Taxonomy" id="2760662"/>
    <lineage>
        <taxon>Bacteria</taxon>
        <taxon>Bacillati</taxon>
        <taxon>Actinomycetota</taxon>
        <taxon>Actinomycetes</taxon>
        <taxon>Pseudonocardiales</taxon>
        <taxon>Pseudonocardiaceae</taxon>
        <taxon>Amycolatopsis</taxon>
    </lineage>
</organism>
<protein>
    <submittedName>
        <fullName evidence="2">Uncharacterized protein</fullName>
    </submittedName>
</protein>
<evidence type="ECO:0000256" key="1">
    <source>
        <dbReference type="SAM" id="MobiDB-lite"/>
    </source>
</evidence>
<name>A0A7W3W6T6_9PSEU</name>
<dbReference type="EMBL" id="JACGZW010000023">
    <property type="protein sequence ID" value="MBB1159860.1"/>
    <property type="molecule type" value="Genomic_DNA"/>
</dbReference>
<gene>
    <name evidence="2" type="ORF">H4281_42520</name>
</gene>
<evidence type="ECO:0000313" key="3">
    <source>
        <dbReference type="Proteomes" id="UP000526734"/>
    </source>
</evidence>
<proteinExistence type="predicted"/>
<dbReference type="AlphaFoldDB" id="A0A7W3W6T6"/>
<keyword evidence="3" id="KW-1185">Reference proteome</keyword>
<comment type="caution">
    <text evidence="2">The sequence shown here is derived from an EMBL/GenBank/DDBJ whole genome shotgun (WGS) entry which is preliminary data.</text>
</comment>
<reference evidence="2 3" key="1">
    <citation type="submission" date="2020-08" db="EMBL/GenBank/DDBJ databases">
        <title>Amycolatopsis sp. nov. DR6-1 isolated from Dendrobium heterocarpum.</title>
        <authorList>
            <person name="Tedsree N."/>
            <person name="Kuncharoen N."/>
            <person name="Likhitwitayawuid K."/>
            <person name="Tanasupawat S."/>
        </authorList>
    </citation>
    <scope>NUCLEOTIDE SEQUENCE [LARGE SCALE GENOMIC DNA]</scope>
    <source>
        <strain evidence="2 3">DR6-1</strain>
    </source>
</reference>
<dbReference type="RefSeq" id="WP_182896511.1">
    <property type="nucleotide sequence ID" value="NZ_JACGZW010000023.1"/>
</dbReference>
<accession>A0A7W3W6T6</accession>
<feature type="region of interest" description="Disordered" evidence="1">
    <location>
        <begin position="83"/>
        <end position="106"/>
    </location>
</feature>
<sequence>MRTVDTQAGDLIEATFFGVVGMKLKSLCQSLTIDYADRAQTAEVLQFADIKEKSAHHVHCLTLRSTGDGGFIACLSFVVRSYPPESDPDRASDRSGNSALIVRSNR</sequence>
<dbReference type="Proteomes" id="UP000526734">
    <property type="component" value="Unassembled WGS sequence"/>
</dbReference>